<name>A0ABS6KU59_9MYCO</name>
<dbReference type="Proteomes" id="UP000812982">
    <property type="component" value="Unassembled WGS sequence"/>
</dbReference>
<evidence type="ECO:0000259" key="2">
    <source>
        <dbReference type="Pfam" id="PF01569"/>
    </source>
</evidence>
<keyword evidence="4" id="KW-1185">Reference proteome</keyword>
<feature type="transmembrane region" description="Helical" evidence="1">
    <location>
        <begin position="98"/>
        <end position="117"/>
    </location>
</feature>
<feature type="transmembrane region" description="Helical" evidence="1">
    <location>
        <begin position="231"/>
        <end position="255"/>
    </location>
</feature>
<accession>A0ABS6KU59</accession>
<evidence type="ECO:0000256" key="1">
    <source>
        <dbReference type="SAM" id="Phobius"/>
    </source>
</evidence>
<keyword evidence="1" id="KW-0812">Transmembrane</keyword>
<proteinExistence type="predicted"/>
<feature type="transmembrane region" description="Helical" evidence="1">
    <location>
        <begin position="21"/>
        <end position="40"/>
    </location>
</feature>
<comment type="caution">
    <text evidence="3">The sequence shown here is derived from an EMBL/GenBank/DDBJ whole genome shotgun (WGS) entry which is preliminary data.</text>
</comment>
<keyword evidence="1" id="KW-0472">Membrane</keyword>
<feature type="transmembrane region" description="Helical" evidence="1">
    <location>
        <begin position="164"/>
        <end position="186"/>
    </location>
</feature>
<evidence type="ECO:0000313" key="3">
    <source>
        <dbReference type="EMBL" id="MBU9766999.1"/>
    </source>
</evidence>
<feature type="transmembrane region" description="Helical" evidence="1">
    <location>
        <begin position="192"/>
        <end position="211"/>
    </location>
</feature>
<feature type="transmembrane region" description="Helical" evidence="1">
    <location>
        <begin position="75"/>
        <end position="93"/>
    </location>
</feature>
<dbReference type="InterPro" id="IPR000326">
    <property type="entry name" value="PAP2/HPO"/>
</dbReference>
<dbReference type="EMBL" id="VOMB01000027">
    <property type="protein sequence ID" value="MBU9766999.1"/>
    <property type="molecule type" value="Genomic_DNA"/>
</dbReference>
<dbReference type="Pfam" id="PF01569">
    <property type="entry name" value="PAP2"/>
    <property type="match status" value="1"/>
</dbReference>
<protein>
    <submittedName>
        <fullName evidence="3">Phosphatase PAP2 family protein</fullName>
    </submittedName>
</protein>
<keyword evidence="1" id="KW-1133">Transmembrane helix</keyword>
<feature type="transmembrane region" description="Helical" evidence="1">
    <location>
        <begin position="137"/>
        <end position="157"/>
    </location>
</feature>
<gene>
    <name evidence="3" type="ORF">FR943_24580</name>
</gene>
<evidence type="ECO:0000313" key="4">
    <source>
        <dbReference type="Proteomes" id="UP000812982"/>
    </source>
</evidence>
<feature type="domain" description="Phosphatidic acid phosphatase type 2/haloperoxidase" evidence="2">
    <location>
        <begin position="106"/>
        <end position="212"/>
    </location>
</feature>
<feature type="transmembrane region" description="Helical" evidence="1">
    <location>
        <begin position="267"/>
        <end position="290"/>
    </location>
</feature>
<reference evidence="3 4" key="1">
    <citation type="journal article" date="2021" name="Sci. Rep.">
        <title>Phenotypic and genomic hallmarks of a novel, potentially pathogenic rapidly growing Mycobacterium species related to the Mycobacterium fortuitum complex.</title>
        <authorList>
            <person name="Gharbi R."/>
            <person name="Khanna V."/>
            <person name="Frigui W."/>
            <person name="Mhenni B."/>
            <person name="Brosch R."/>
            <person name="Mardassi H."/>
        </authorList>
    </citation>
    <scope>NUCLEOTIDE SEQUENCE [LARGE SCALE GENOMIC DNA]</scope>
    <source>
        <strain evidence="3 4">TNTM28</strain>
    </source>
</reference>
<sequence length="301" mass="32194">MPLRHAGTMPPTMTISAARHRWTGVLIAAALFGVAVYWFAVQTVTGQTIENAALRGADQVSPDDALAATTALDTITVYSLAVATLVVGVIALLRRQPALAVAGMSIVVLGQVITQALKRFVLPRPELVEVTGNYAHNSLPSGHTTIAMTILFALLVVSPYRIRGIVMFVALAWAVSIGAYTVTAKWHRASDTLAAVAVSLVVACAASHFLARTGRVRAVDDGRPRVLRTVFVILITLAGGVVLAMGTLLTVAAWQHRPIDDVIEWDLYLGAQSLASAGSILGAVVFWWTWRRLETVRAQQV</sequence>
<organism evidence="3 4">
    <name type="scientific">[Mycobacterium] fortunisiensis</name>
    <dbReference type="NCBI Taxonomy" id="2600579"/>
    <lineage>
        <taxon>Bacteria</taxon>
        <taxon>Bacillati</taxon>
        <taxon>Actinomycetota</taxon>
        <taxon>Actinomycetes</taxon>
        <taxon>Mycobacteriales</taxon>
        <taxon>Mycobacteriaceae</taxon>
        <taxon>Mycolicibacterium</taxon>
    </lineage>
</organism>